<evidence type="ECO:0000256" key="2">
    <source>
        <dbReference type="ARBA" id="ARBA00010962"/>
    </source>
</evidence>
<sequence length="1216" mass="136216">MVSDGSLQQPRRPPHITINSGSGGDTVESMRSDSSQSTVPGTPGTTRQLLPAQRPGAAGPSRTHPGLYATPSVAESSEMLLPPSRTRGPRLYQDSPSDAPSRTPSGMSSRRTSWSSENGSRDSRSPFASPFDDSRAPSRAGSDDDNVNTQTVSEKYNIMPSAGLLLFPEDVEKDDWLHNPDPNDKDGEKCEIFSKRGMMNLGGLAFITLGILALFIGYPVLTFTRQVTTPTQNSCATDPACLTDKAASLKNVRVGLVDPDTPSSAKTKTSHDGKTLNLVFSDEFNTDGRTFYSGDDPYFTAMDIWYGVTQDLEWYDPDAVSTANGTLNLKFDAFQSHNLNYRSGMVQSWNQLCFKGGRMEASISLPGRGDIEGFWPGFWAMGNLGRPGYPATTDGLWPYSYWDKCDAGITANQSSPDGLSLLPGMRLPACTCKNQDHPSAGISRSAPEIDSLEASVGFMGPGQYDAATGTASQSFQAAPFDIWYQPDYNYLEIYDTSVTGMNSYRGGPYQQALSGVTWLNDEWYDGNGYQTYGFEYTPGDSGDISWFVGDQYTWKMDSRALRPNGNIGQRVVPQEPMAVIMNFGMSNSFAQVFLPNLAALMPATMRFDYIRIYQEEGSESVTCDPPGYPTTAYIKNHQKAYSDPNITLWKNTGFDWPTNTLVDDMDDEANPNDFVRVSKGFKRLRSPRLAPRIANPTSKTPNSSFLDELSATFTMPKRKSSGRPSRAKPTKKQRTEEAPELTMDEPAPEPPRGIMNKLPVELLYLICSLMGSAELCTFRLLCKDADNIAVQYLLRNVHVMFTAKSFQNLINISLHPVLRDYVQAVHFEALYLSDLEQADWVTAVRYARSYEDPRSQSASRRNDMEAMLENGWKAYKLMLDEQERLQRLSYEVSTFSQAFPRFSNLKMVRILGGARGERSQRSPQYKRAFLETMAVESYLVKGDLGDEDETAVRATRSLFLGIQARTGQSLRNLEIHRLGWTFFEDTPDSVNFYLPVFENLQSLRLAMDENVDEMEEKDEYRRRHQNLGVALRKATGLRNLELELGDAYAYVEVVEFGREMFVPVRWETIAGDMTWKNLETLKISGVTCSQGTLTAFFARHFRNLKSIGMANMWLDEGTLQWRKVFESMTHNLNLSELFIRGMWGGDRKPEMPDLLDFTGLRAVWVEDFILSKGSFSVTDPSPPEATGKRKRGAKRKPIMIDILDLRMYGFKMPHIN</sequence>
<dbReference type="GO" id="GO:0005789">
    <property type="term" value="C:endoplasmic reticulum membrane"/>
    <property type="evidence" value="ECO:0007669"/>
    <property type="project" value="TreeGrafter"/>
</dbReference>
<dbReference type="InterPro" id="IPR005629">
    <property type="entry name" value="Skn1/Kre6/Sbg1"/>
</dbReference>
<accession>A0A8H4RN63</accession>
<feature type="compositionally biased region" description="Acidic residues" evidence="9">
    <location>
        <begin position="738"/>
        <end position="747"/>
    </location>
</feature>
<reference evidence="12 13" key="1">
    <citation type="submission" date="2020-03" db="EMBL/GenBank/DDBJ databases">
        <title>Draft Genome Sequence of Cudoniella acicularis.</title>
        <authorList>
            <person name="Buettner E."/>
            <person name="Kellner H."/>
        </authorList>
    </citation>
    <scope>NUCLEOTIDE SEQUENCE [LARGE SCALE GENOMIC DNA]</scope>
    <source>
        <strain evidence="12 13">DSM 108380</strain>
    </source>
</reference>
<keyword evidence="3 10" id="KW-0812">Transmembrane</keyword>
<dbReference type="SUPFAM" id="SSF49899">
    <property type="entry name" value="Concanavalin A-like lectins/glucanases"/>
    <property type="match status" value="1"/>
</dbReference>
<evidence type="ECO:0000256" key="5">
    <source>
        <dbReference type="ARBA" id="ARBA00022989"/>
    </source>
</evidence>
<dbReference type="GO" id="GO:0006078">
    <property type="term" value="P:(1-&gt;6)-beta-D-glucan biosynthetic process"/>
    <property type="evidence" value="ECO:0007669"/>
    <property type="project" value="TreeGrafter"/>
</dbReference>
<gene>
    <name evidence="12" type="ORF">G7Y89_g6196</name>
</gene>
<comment type="subcellular location">
    <subcellularLocation>
        <location evidence="1">Membrane</location>
        <topology evidence="1">Single-pass type II membrane protein</topology>
    </subcellularLocation>
</comment>
<keyword evidence="6 10" id="KW-0472">Membrane</keyword>
<feature type="compositionally biased region" description="Polar residues" evidence="9">
    <location>
        <begin position="695"/>
        <end position="705"/>
    </location>
</feature>
<feature type="region of interest" description="Disordered" evidence="9">
    <location>
        <begin position="688"/>
        <end position="752"/>
    </location>
</feature>
<evidence type="ECO:0000256" key="4">
    <source>
        <dbReference type="ARBA" id="ARBA00022968"/>
    </source>
</evidence>
<evidence type="ECO:0000256" key="1">
    <source>
        <dbReference type="ARBA" id="ARBA00004606"/>
    </source>
</evidence>
<dbReference type="GO" id="GO:0015926">
    <property type="term" value="F:glucosidase activity"/>
    <property type="evidence" value="ECO:0007669"/>
    <property type="project" value="TreeGrafter"/>
</dbReference>
<protein>
    <recommendedName>
        <fullName evidence="11">GH16 domain-containing protein</fullName>
    </recommendedName>
</protein>
<dbReference type="OrthoDB" id="412647at2759"/>
<evidence type="ECO:0000313" key="12">
    <source>
        <dbReference type="EMBL" id="KAF4631930.1"/>
    </source>
</evidence>
<dbReference type="PANTHER" id="PTHR31361">
    <property type="entry name" value="BETA-GLUCAN SYNTHESIS-ASSOCIATED PROTEIN KRE6-RELATED"/>
    <property type="match status" value="1"/>
</dbReference>
<name>A0A8H4RN63_9HELO</name>
<dbReference type="AlphaFoldDB" id="A0A8H4RN63"/>
<keyword evidence="4" id="KW-0735">Signal-anchor</keyword>
<evidence type="ECO:0000256" key="10">
    <source>
        <dbReference type="SAM" id="Phobius"/>
    </source>
</evidence>
<feature type="compositionally biased region" description="Basic residues" evidence="9">
    <location>
        <begin position="716"/>
        <end position="732"/>
    </location>
</feature>
<dbReference type="Pfam" id="PF03935">
    <property type="entry name" value="SKN1_KRE6_Sbg1"/>
    <property type="match status" value="1"/>
</dbReference>
<organism evidence="12 13">
    <name type="scientific">Cudoniella acicularis</name>
    <dbReference type="NCBI Taxonomy" id="354080"/>
    <lineage>
        <taxon>Eukaryota</taxon>
        <taxon>Fungi</taxon>
        <taxon>Dikarya</taxon>
        <taxon>Ascomycota</taxon>
        <taxon>Pezizomycotina</taxon>
        <taxon>Leotiomycetes</taxon>
        <taxon>Helotiales</taxon>
        <taxon>Tricladiaceae</taxon>
        <taxon>Cudoniella</taxon>
    </lineage>
</organism>
<feature type="transmembrane region" description="Helical" evidence="10">
    <location>
        <begin position="201"/>
        <end position="221"/>
    </location>
</feature>
<evidence type="ECO:0000256" key="6">
    <source>
        <dbReference type="ARBA" id="ARBA00023136"/>
    </source>
</evidence>
<evidence type="ECO:0000259" key="11">
    <source>
        <dbReference type="PROSITE" id="PS51762"/>
    </source>
</evidence>
<keyword evidence="7" id="KW-0325">Glycoprotein</keyword>
<feature type="region of interest" description="Disordered" evidence="9">
    <location>
        <begin position="1"/>
        <end position="148"/>
    </location>
</feature>
<feature type="compositionally biased region" description="Low complexity" evidence="9">
    <location>
        <begin position="105"/>
        <end position="118"/>
    </location>
</feature>
<evidence type="ECO:0000256" key="8">
    <source>
        <dbReference type="ARBA" id="ARBA00023316"/>
    </source>
</evidence>
<keyword evidence="8" id="KW-0961">Cell wall biogenesis/degradation</keyword>
<dbReference type="InterPro" id="IPR036047">
    <property type="entry name" value="F-box-like_dom_sf"/>
</dbReference>
<dbReference type="InterPro" id="IPR013320">
    <property type="entry name" value="ConA-like_dom_sf"/>
</dbReference>
<keyword evidence="13" id="KW-1185">Reference proteome</keyword>
<evidence type="ECO:0000256" key="7">
    <source>
        <dbReference type="ARBA" id="ARBA00023180"/>
    </source>
</evidence>
<evidence type="ECO:0000256" key="3">
    <source>
        <dbReference type="ARBA" id="ARBA00022692"/>
    </source>
</evidence>
<keyword evidence="5 10" id="KW-1133">Transmembrane helix</keyword>
<dbReference type="GO" id="GO:0005886">
    <property type="term" value="C:plasma membrane"/>
    <property type="evidence" value="ECO:0007669"/>
    <property type="project" value="TreeGrafter"/>
</dbReference>
<dbReference type="CDD" id="cd02180">
    <property type="entry name" value="GH16_fungal_KRE6_glucanase"/>
    <property type="match status" value="1"/>
</dbReference>
<dbReference type="SUPFAM" id="SSF81383">
    <property type="entry name" value="F-box domain"/>
    <property type="match status" value="1"/>
</dbReference>
<feature type="domain" description="GH16" evidence="11">
    <location>
        <begin position="174"/>
        <end position="618"/>
    </location>
</feature>
<feature type="compositionally biased region" description="Polar residues" evidence="9">
    <location>
        <begin position="32"/>
        <end position="48"/>
    </location>
</feature>
<dbReference type="EMBL" id="JAAMPI010000396">
    <property type="protein sequence ID" value="KAF4631930.1"/>
    <property type="molecule type" value="Genomic_DNA"/>
</dbReference>
<comment type="similarity">
    <text evidence="2">Belongs to the SKN1/KRE6 family.</text>
</comment>
<dbReference type="PROSITE" id="PS51762">
    <property type="entry name" value="GH16_2"/>
    <property type="match status" value="1"/>
</dbReference>
<dbReference type="InterPro" id="IPR000757">
    <property type="entry name" value="Beta-glucanase-like"/>
</dbReference>
<comment type="caution">
    <text evidence="12">The sequence shown here is derived from an EMBL/GenBank/DDBJ whole genome shotgun (WGS) entry which is preliminary data.</text>
</comment>
<proteinExistence type="inferred from homology"/>
<dbReference type="Gene3D" id="2.60.120.200">
    <property type="match status" value="1"/>
</dbReference>
<dbReference type="PANTHER" id="PTHR31361:SF1">
    <property type="entry name" value="BETA-GLUCAN SYNTHESIS-ASSOCIATED PROTEIN KRE6-RELATED"/>
    <property type="match status" value="1"/>
</dbReference>
<dbReference type="Proteomes" id="UP000566819">
    <property type="component" value="Unassembled WGS sequence"/>
</dbReference>
<dbReference type="GO" id="GO:0031505">
    <property type="term" value="P:fungal-type cell wall organization"/>
    <property type="evidence" value="ECO:0007669"/>
    <property type="project" value="TreeGrafter"/>
</dbReference>
<evidence type="ECO:0000256" key="9">
    <source>
        <dbReference type="SAM" id="MobiDB-lite"/>
    </source>
</evidence>
<evidence type="ECO:0000313" key="13">
    <source>
        <dbReference type="Proteomes" id="UP000566819"/>
    </source>
</evidence>
<feature type="compositionally biased region" description="Polar residues" evidence="9">
    <location>
        <begin position="94"/>
        <end position="104"/>
    </location>
</feature>